<sequence>MGNGLQGKERYCWWEKTGSGKSATGNTHPSYNTKSMRKAKGLFAGRSMVVVDTPGFRVTLEANLKTAEKIKNALQNHHEGVHAIVLVMQLGQITKEDHETVEWVTKMFHTKAEKYSILLFTRAEELEHPDDLKGFIEGSPYLKGLARKCGNRYLGFSNRAIGVARDQQVAELILLGEGGGTHGFLQSRFEMLNATTLCKLCPGCAAAAVVLSQYRL</sequence>
<accession>A0A8C2THP2</accession>
<reference evidence="5" key="3">
    <citation type="submission" date="2025-09" db="UniProtKB">
        <authorList>
            <consortium name="Ensembl"/>
        </authorList>
    </citation>
    <scope>IDENTIFICATION</scope>
</reference>
<evidence type="ECO:0000256" key="1">
    <source>
        <dbReference type="ARBA" id="ARBA00008535"/>
    </source>
</evidence>
<organism evidence="5 6">
    <name type="scientific">Coturnix japonica</name>
    <name type="common">Japanese quail</name>
    <name type="synonym">Coturnix coturnix japonica</name>
    <dbReference type="NCBI Taxonomy" id="93934"/>
    <lineage>
        <taxon>Eukaryota</taxon>
        <taxon>Metazoa</taxon>
        <taxon>Chordata</taxon>
        <taxon>Craniata</taxon>
        <taxon>Vertebrata</taxon>
        <taxon>Euteleostomi</taxon>
        <taxon>Archelosauria</taxon>
        <taxon>Archosauria</taxon>
        <taxon>Dinosauria</taxon>
        <taxon>Saurischia</taxon>
        <taxon>Theropoda</taxon>
        <taxon>Coelurosauria</taxon>
        <taxon>Aves</taxon>
        <taxon>Neognathae</taxon>
        <taxon>Galloanserae</taxon>
        <taxon>Galliformes</taxon>
        <taxon>Phasianidae</taxon>
        <taxon>Perdicinae</taxon>
        <taxon>Coturnix</taxon>
    </lineage>
</organism>
<evidence type="ECO:0000313" key="6">
    <source>
        <dbReference type="Proteomes" id="UP000694412"/>
    </source>
</evidence>
<evidence type="ECO:0000259" key="4">
    <source>
        <dbReference type="PROSITE" id="PS51720"/>
    </source>
</evidence>
<name>A0A8C2THP2_COTJA</name>
<keyword evidence="3" id="KW-0342">GTP-binding</keyword>
<reference evidence="5" key="2">
    <citation type="submission" date="2025-08" db="UniProtKB">
        <authorList>
            <consortium name="Ensembl"/>
        </authorList>
    </citation>
    <scope>IDENTIFICATION</scope>
</reference>
<reference evidence="5" key="1">
    <citation type="submission" date="2015-11" db="EMBL/GenBank/DDBJ databases">
        <authorList>
            <consortium name="International Coturnix japonica Genome Analysis Consortium"/>
            <person name="Warren W."/>
            <person name="Burt D.W."/>
            <person name="Antin P.B."/>
            <person name="Lanford R."/>
            <person name="Gros J."/>
            <person name="Wilson R.K."/>
        </authorList>
    </citation>
    <scope>NUCLEOTIDE SEQUENCE [LARGE SCALE GENOMIC DNA]</scope>
</reference>
<dbReference type="Ensembl" id="ENSCJPT00005017902.1">
    <property type="protein sequence ID" value="ENSCJPP00005012344.1"/>
    <property type="gene ID" value="ENSCJPG00005010496.1"/>
</dbReference>
<comment type="similarity">
    <text evidence="1">Belongs to the TRAFAC class TrmE-Era-EngA-EngB-Septin-like GTPase superfamily. AIG1/Toc34/Toc159-like paraseptin GTPase family. IAN subfamily.</text>
</comment>
<evidence type="ECO:0000256" key="2">
    <source>
        <dbReference type="ARBA" id="ARBA00022741"/>
    </source>
</evidence>
<evidence type="ECO:0000256" key="3">
    <source>
        <dbReference type="ARBA" id="ARBA00023134"/>
    </source>
</evidence>
<dbReference type="InterPro" id="IPR045058">
    <property type="entry name" value="GIMA/IAN/Toc"/>
</dbReference>
<dbReference type="AlphaFoldDB" id="A0A8C2THP2"/>
<dbReference type="InterPro" id="IPR027417">
    <property type="entry name" value="P-loop_NTPase"/>
</dbReference>
<keyword evidence="2" id="KW-0547">Nucleotide-binding</keyword>
<evidence type="ECO:0000313" key="5">
    <source>
        <dbReference type="Ensembl" id="ENSCJPP00005012344.1"/>
    </source>
</evidence>
<protein>
    <recommendedName>
        <fullName evidence="4">AIG1-type G domain-containing protein</fullName>
    </recommendedName>
</protein>
<dbReference type="InterPro" id="IPR006703">
    <property type="entry name" value="G_AIG1"/>
</dbReference>
<feature type="domain" description="AIG1-type G" evidence="4">
    <location>
        <begin position="6"/>
        <end position="202"/>
    </location>
</feature>
<dbReference type="SUPFAM" id="SSF52540">
    <property type="entry name" value="P-loop containing nucleoside triphosphate hydrolases"/>
    <property type="match status" value="1"/>
</dbReference>
<dbReference type="PANTHER" id="PTHR10903:SF170">
    <property type="entry name" value="GTPASE IMAP FAMILY MEMBER 7"/>
    <property type="match status" value="1"/>
</dbReference>
<dbReference type="PROSITE" id="PS51720">
    <property type="entry name" value="G_AIG1"/>
    <property type="match status" value="1"/>
</dbReference>
<dbReference type="Pfam" id="PF04548">
    <property type="entry name" value="AIG1"/>
    <property type="match status" value="1"/>
</dbReference>
<proteinExistence type="inferred from homology"/>
<dbReference type="Gene3D" id="3.40.50.300">
    <property type="entry name" value="P-loop containing nucleotide triphosphate hydrolases"/>
    <property type="match status" value="1"/>
</dbReference>
<dbReference type="GeneTree" id="ENSGT00940000159509"/>
<dbReference type="GO" id="GO:0005525">
    <property type="term" value="F:GTP binding"/>
    <property type="evidence" value="ECO:0007669"/>
    <property type="project" value="UniProtKB-KW"/>
</dbReference>
<keyword evidence="6" id="KW-1185">Reference proteome</keyword>
<dbReference type="Proteomes" id="UP000694412">
    <property type="component" value="Chromosome 2"/>
</dbReference>
<dbReference type="PANTHER" id="PTHR10903">
    <property type="entry name" value="GTPASE, IMAP FAMILY MEMBER-RELATED"/>
    <property type="match status" value="1"/>
</dbReference>